<dbReference type="Proteomes" id="UP000002209">
    <property type="component" value="Chromosome"/>
</dbReference>
<dbReference type="RefSeq" id="WP_015895371.1">
    <property type="nucleotide sequence ID" value="NC_012489.1"/>
</dbReference>
<dbReference type="AlphaFoldDB" id="C1ADM5"/>
<sequence length="214" mass="22563">MRLQSIPVLALLAGAVTMTTRSLSAQTCFGGLSSVRTMHAVGATAAGTGDRRIMAGSYDLLTDHLMLGAKVGYSGNSFGQSRSGVFDGTIAVSPSGSRARQMQWCPYAQVSQQSLMYGNRTLRTSAGLAIGRDFPVSRNLTLVPFAQSALLHMNANTTLDGPYSRMLGEFGAGVGIRVGDRLAITPSMRAPLGKTVTPLGEPVYSLGFRFGVPR</sequence>
<dbReference type="InterPro" id="IPR036709">
    <property type="entry name" value="Autotransporte_beta_dom_sf"/>
</dbReference>
<dbReference type="KEGG" id="gau:GAU_3560"/>
<protein>
    <submittedName>
        <fullName evidence="1">Uncharacterized protein</fullName>
    </submittedName>
</protein>
<evidence type="ECO:0000313" key="1">
    <source>
        <dbReference type="EMBL" id="BAH40602.1"/>
    </source>
</evidence>
<keyword evidence="2" id="KW-1185">Reference proteome</keyword>
<gene>
    <name evidence="1" type="ordered locus">GAU_3560</name>
</gene>
<name>C1ADM5_GEMAT</name>
<evidence type="ECO:0000313" key="2">
    <source>
        <dbReference type="Proteomes" id="UP000002209"/>
    </source>
</evidence>
<dbReference type="EMBL" id="AP009153">
    <property type="protein sequence ID" value="BAH40602.1"/>
    <property type="molecule type" value="Genomic_DNA"/>
</dbReference>
<dbReference type="HOGENOM" id="CLU_1287280_0_0_0"/>
<accession>C1ADM5</accession>
<organism evidence="1 2">
    <name type="scientific">Gemmatimonas aurantiaca (strain DSM 14586 / JCM 11422 / NBRC 100505 / T-27)</name>
    <dbReference type="NCBI Taxonomy" id="379066"/>
    <lineage>
        <taxon>Bacteria</taxon>
        <taxon>Pseudomonadati</taxon>
        <taxon>Gemmatimonadota</taxon>
        <taxon>Gemmatimonadia</taxon>
        <taxon>Gemmatimonadales</taxon>
        <taxon>Gemmatimonadaceae</taxon>
        <taxon>Gemmatimonas</taxon>
    </lineage>
</organism>
<dbReference type="SUPFAM" id="SSF103515">
    <property type="entry name" value="Autotransporter"/>
    <property type="match status" value="1"/>
</dbReference>
<proteinExistence type="predicted"/>
<reference evidence="2" key="1">
    <citation type="submission" date="2006-03" db="EMBL/GenBank/DDBJ databases">
        <title>Complete genome sequence of Gemmatimonas aurantiaca T-27 that represents a novel phylum Gemmatimonadetes.</title>
        <authorList>
            <person name="Takasaki K."/>
            <person name="Ichikawa N."/>
            <person name="Miura H."/>
            <person name="Matsushita S."/>
            <person name="Watanabe Y."/>
            <person name="Oguchi A."/>
            <person name="Ankai A."/>
            <person name="Yashiro I."/>
            <person name="Takahashi M."/>
            <person name="Terui Y."/>
            <person name="Fukui S."/>
            <person name="Yokoyama H."/>
            <person name="Tanikawa S."/>
            <person name="Hanada S."/>
            <person name="Kamagata Y."/>
            <person name="Fujita N."/>
        </authorList>
    </citation>
    <scope>NUCLEOTIDE SEQUENCE [LARGE SCALE GENOMIC DNA]</scope>
    <source>
        <strain evidence="2">T-27 / DSM 14586 / JCM 11422 / NBRC 100505</strain>
    </source>
</reference>